<dbReference type="PANTHER" id="PTHR45641">
    <property type="entry name" value="TETRATRICOPEPTIDE REPEAT PROTEIN (AFU_ORTHOLOGUE AFUA_6G03870)"/>
    <property type="match status" value="1"/>
</dbReference>
<dbReference type="SUPFAM" id="SSF48452">
    <property type="entry name" value="TPR-like"/>
    <property type="match status" value="4"/>
</dbReference>
<evidence type="ECO:0000313" key="4">
    <source>
        <dbReference type="EMBL" id="CAL1151890.1"/>
    </source>
</evidence>
<reference evidence="4" key="2">
    <citation type="submission" date="2024-04" db="EMBL/GenBank/DDBJ databases">
        <authorList>
            <person name="Chen Y."/>
            <person name="Shah S."/>
            <person name="Dougan E. K."/>
            <person name="Thang M."/>
            <person name="Chan C."/>
        </authorList>
    </citation>
    <scope>NUCLEOTIDE SEQUENCE [LARGE SCALE GENOMIC DNA]</scope>
</reference>
<evidence type="ECO:0000313" key="6">
    <source>
        <dbReference type="Proteomes" id="UP001152797"/>
    </source>
</evidence>
<comment type="caution">
    <text evidence="3">The sequence shown here is derived from an EMBL/GenBank/DDBJ whole genome shotgun (WGS) entry which is preliminary data.</text>
</comment>
<reference evidence="3" key="1">
    <citation type="submission" date="2022-10" db="EMBL/GenBank/DDBJ databases">
        <authorList>
            <person name="Chen Y."/>
            <person name="Dougan E. K."/>
            <person name="Chan C."/>
            <person name="Rhodes N."/>
            <person name="Thang M."/>
        </authorList>
    </citation>
    <scope>NUCLEOTIDE SEQUENCE</scope>
</reference>
<dbReference type="Pfam" id="PF13424">
    <property type="entry name" value="TPR_12"/>
    <property type="match status" value="3"/>
</dbReference>
<evidence type="ECO:0000256" key="2">
    <source>
        <dbReference type="ARBA" id="ARBA00022803"/>
    </source>
</evidence>
<accession>A0A9P1CW51</accession>
<dbReference type="EMBL" id="CAMXCT020002492">
    <property type="protein sequence ID" value="CAL1151890.1"/>
    <property type="molecule type" value="Genomic_DNA"/>
</dbReference>
<keyword evidence="1" id="KW-0677">Repeat</keyword>
<proteinExistence type="predicted"/>
<dbReference type="InterPro" id="IPR019734">
    <property type="entry name" value="TPR_rpt"/>
</dbReference>
<evidence type="ECO:0000256" key="1">
    <source>
        <dbReference type="ARBA" id="ARBA00022737"/>
    </source>
</evidence>
<dbReference type="AlphaFoldDB" id="A0A9P1CW51"/>
<dbReference type="Pfam" id="PF13374">
    <property type="entry name" value="TPR_10"/>
    <property type="match status" value="1"/>
</dbReference>
<name>A0A9P1CW51_9DINO</name>
<keyword evidence="6" id="KW-1185">Reference proteome</keyword>
<dbReference type="EMBL" id="CAMXCT030002492">
    <property type="protein sequence ID" value="CAL4785827.1"/>
    <property type="molecule type" value="Genomic_DNA"/>
</dbReference>
<dbReference type="PANTHER" id="PTHR45641:SF19">
    <property type="entry name" value="NEPHROCYSTIN-3"/>
    <property type="match status" value="1"/>
</dbReference>
<evidence type="ECO:0000313" key="5">
    <source>
        <dbReference type="EMBL" id="CAL4785827.1"/>
    </source>
</evidence>
<gene>
    <name evidence="3" type="ORF">C1SCF055_LOCUS24805</name>
</gene>
<dbReference type="InterPro" id="IPR011990">
    <property type="entry name" value="TPR-like_helical_dom_sf"/>
</dbReference>
<sequence>MLIRSKPCRWEFGYLKDPNRVHVLVQDGNRARIVQWNELCSNPELCRKAFPLEPGEEKLKELIKSMEGQAHAHETMEAIAAIAKVCAAADLVRMQEQQAWCELPLRQMSLALAETFPCENSVVIRAKISLLKVLIETGQTEYALGLGEELLKKEDGCGWPKNDPDRLRLLNNLGAVYISLHRFREAHKALEECKELAEKSRDDLQVARVLNNLGLVFQEQNRDEEAKEYLEKCRSYFTQYFEQQNPNLSKCLKDLGDADGTEEAKNMGDWLKEIGKEYPEVATCLNNLGISYGKLKNSVSQRKTYYEHSISQRKMYYSAWKIHLAHLGKDHPHVAFVLNNMVASMVEEHKKSEEWGEAEETLKSCLRVQEQHFGKDHPAVTPVMSNLGVFYGERRKHEDEKIWLERCLEIQKKHEEYLKEHLKEQFQPDDKNIAVTLSNLGNACRSLHERGVDQDHHNRDQALENYDQSLKRRARFILAKHLGTVAMCNDNLGDAPFAKNWLQRCMQIEKQEWGSDHQDLVPIMTKSAQIYIDLKDYDQARDLLIECLQLYEHRFPSESADSPQIGECLYNLGTVAILREDYAQAKTLFERCLKAYENHHDGSDSNVEETLKHLSLIYIRLKDQRAIDTFNRCIQIQEDCLDGAQHDFVRRSAVEFEGVGDYEKAEQLLKRCLMIENQNPGELMDTMGRFVKVYERSLLPNKQLLQRCLKIEIECFGESRTETLKKFVLRFCDLPKGSLDQLAESSLEMKEDIFGKEDVQLTVELKTLAKEYRKLSKNQKERAVLKRCVKIEEHNFGRNDLKLSKTLFDLGLACRDWHEGSKVDSERKKALDQAFAALDRCHDIHQHLDRGEVTEALIEETKALKEETLSELGQVCRESKNLQRAQELLEDCLTLRKIRGDRRKMSKCLFHLADVHADLGNCTEAGALYKTCLEIVRALQLELKGIADPELDEIVEAAEHNAKLLRSAT</sequence>
<keyword evidence="2" id="KW-0802">TPR repeat</keyword>
<dbReference type="Gene3D" id="1.25.40.10">
    <property type="entry name" value="Tetratricopeptide repeat domain"/>
    <property type="match status" value="5"/>
</dbReference>
<dbReference type="SMART" id="SM00028">
    <property type="entry name" value="TPR"/>
    <property type="match status" value="12"/>
</dbReference>
<protein>
    <submittedName>
        <fullName evidence="5">Nephrocystin-3</fullName>
    </submittedName>
</protein>
<dbReference type="EMBL" id="CAMXCT010002492">
    <property type="protein sequence ID" value="CAI3998515.1"/>
    <property type="molecule type" value="Genomic_DNA"/>
</dbReference>
<organism evidence="3">
    <name type="scientific">Cladocopium goreaui</name>
    <dbReference type="NCBI Taxonomy" id="2562237"/>
    <lineage>
        <taxon>Eukaryota</taxon>
        <taxon>Sar</taxon>
        <taxon>Alveolata</taxon>
        <taxon>Dinophyceae</taxon>
        <taxon>Suessiales</taxon>
        <taxon>Symbiodiniaceae</taxon>
        <taxon>Cladocopium</taxon>
    </lineage>
</organism>
<evidence type="ECO:0000313" key="3">
    <source>
        <dbReference type="EMBL" id="CAI3998515.1"/>
    </source>
</evidence>
<dbReference type="Proteomes" id="UP001152797">
    <property type="component" value="Unassembled WGS sequence"/>
</dbReference>